<comment type="caution">
    <text evidence="3">The sequence shown here is derived from an EMBL/GenBank/DDBJ whole genome shotgun (WGS) entry which is preliminary data.</text>
</comment>
<feature type="compositionally biased region" description="Polar residues" evidence="1">
    <location>
        <begin position="208"/>
        <end position="251"/>
    </location>
</feature>
<keyword evidence="4" id="KW-1185">Reference proteome</keyword>
<accession>A0ABQ9XT72</accession>
<feature type="compositionally biased region" description="Pro residues" evidence="1">
    <location>
        <begin position="267"/>
        <end position="287"/>
    </location>
</feature>
<evidence type="ECO:0000256" key="1">
    <source>
        <dbReference type="SAM" id="MobiDB-lite"/>
    </source>
</evidence>
<feature type="region of interest" description="Disordered" evidence="1">
    <location>
        <begin position="307"/>
        <end position="330"/>
    </location>
</feature>
<organism evidence="3 4">
    <name type="scientific">Blattamonas nauphoetae</name>
    <dbReference type="NCBI Taxonomy" id="2049346"/>
    <lineage>
        <taxon>Eukaryota</taxon>
        <taxon>Metamonada</taxon>
        <taxon>Preaxostyla</taxon>
        <taxon>Oxymonadida</taxon>
        <taxon>Blattamonas</taxon>
    </lineage>
</organism>
<dbReference type="EMBL" id="JARBJD010000075">
    <property type="protein sequence ID" value="KAK2954665.1"/>
    <property type="molecule type" value="Genomic_DNA"/>
</dbReference>
<gene>
    <name evidence="3" type="ORF">BLNAU_10320</name>
</gene>
<evidence type="ECO:0000313" key="3">
    <source>
        <dbReference type="EMBL" id="KAK2954665.1"/>
    </source>
</evidence>
<dbReference type="Proteomes" id="UP001281761">
    <property type="component" value="Unassembled WGS sequence"/>
</dbReference>
<dbReference type="Pfam" id="PF02383">
    <property type="entry name" value="Syja_N"/>
    <property type="match status" value="1"/>
</dbReference>
<dbReference type="InterPro" id="IPR002013">
    <property type="entry name" value="SAC_dom"/>
</dbReference>
<feature type="domain" description="SAC" evidence="2">
    <location>
        <begin position="346"/>
        <end position="782"/>
    </location>
</feature>
<feature type="compositionally biased region" description="Low complexity" evidence="1">
    <location>
        <begin position="316"/>
        <end position="330"/>
    </location>
</feature>
<dbReference type="PANTHER" id="PTHR46817:SF1">
    <property type="entry name" value="SAC DOMAIN-CONTAINING PROTEIN"/>
    <property type="match status" value="1"/>
</dbReference>
<reference evidence="3 4" key="1">
    <citation type="journal article" date="2022" name="bioRxiv">
        <title>Genomics of Preaxostyla Flagellates Illuminates Evolutionary Transitions and the Path Towards Mitochondrial Loss.</title>
        <authorList>
            <person name="Novak L.V.F."/>
            <person name="Treitli S.C."/>
            <person name="Pyrih J."/>
            <person name="Halakuc P."/>
            <person name="Pipaliya S.V."/>
            <person name="Vacek V."/>
            <person name="Brzon O."/>
            <person name="Soukal P."/>
            <person name="Eme L."/>
            <person name="Dacks J.B."/>
            <person name="Karnkowska A."/>
            <person name="Elias M."/>
            <person name="Hampl V."/>
        </authorList>
    </citation>
    <scope>NUCLEOTIDE SEQUENCE [LARGE SCALE GENOMIC DNA]</scope>
    <source>
        <strain evidence="3">NAU3</strain>
        <tissue evidence="3">Gut</tissue>
    </source>
</reference>
<dbReference type="PANTHER" id="PTHR46817">
    <property type="entry name" value="PHOSPHOINOSITIDE PHOSPHATASE SAC9-RELATED"/>
    <property type="match status" value="1"/>
</dbReference>
<evidence type="ECO:0000313" key="4">
    <source>
        <dbReference type="Proteomes" id="UP001281761"/>
    </source>
</evidence>
<evidence type="ECO:0000259" key="2">
    <source>
        <dbReference type="PROSITE" id="PS50275"/>
    </source>
</evidence>
<proteinExistence type="predicted"/>
<sequence length="2049" mass="229115">MSSIDYTIHRIYLLKQNQYYIVSSLRTRNDTTIIYIDSCTGDLIHKGIQNIDVFPREEDAIDFLKSQDPQAKEVSAAAAIVGYVVTPKVAYLFLATQIAGTMILPPFHPVYTITESNWLPIPLSPIFAFPEYSTVKQQDENEEIPCPPFSKNMRLPKVRITNVPFSSDAVSEIQSIDRSFPIHNLTNPTNSQHFMWTDYTARSILESNDVSPRNSSSFSEIHPSSTPDRSPTASPSLNDFMNEPLDNSLTLTRPVAPEPPSSIDGPIGPPNPPPSTPQHPIAAPPPKQSKGFLSNLVDSLKVTFKSEPAKTDQFTPSQKPQETQQQQRPKLPLNYIYQDCQSLETAMRFDVDRYHYFCEEADITRPFTAIGLSSPKPPTQTEAEPPHPLSASEAKQALPFTIHPVEEYDPAFLWNSFLRQKFEEAGLPHHCVVLCQGAATTYPLSLFVPGSAGVNLPDTQFSELSQLMRIANALPEKPTIFLSIISRKSSLNPGTRYQARGLNEFGGAGNEMECEVIAWLVDKPLVRDTSKTPPESESSDFNVYFTSYIFFRGTIPILWKAGVDSFFTQAKVDVEKNASFEHVPLYWERARLRYSHFASCALPPKPDDFIKFTCLTLLRLDEKHPEEIKLTEGYQASTRQMKTFWDSSDQQTKTPFSTAAPEIRYNSKGVGAQIDIKTYDWHAIKSSRGENGVFTPFWSRFQTYILQHGYASGRILVQENKPADRQNMSFFEEIQESYRNGVELWTLQNGLFRLNCADSMDRTSVASFSFMLPIFNSQLTTLLTAFNSPKHEPVTQHKYELFDNLRDTPDVTTEDIKKALPMGVLSPLSEAFVILANTNSELYTDSPATHTQLIRSFLSPIITSNNLFSHSFSSGLDASSLVHIPRRDLDLSLFTLLSSGRFPFKSMMTFIRPSTDREFMIGDKIQSGTGNMFKQASSNNALISIKRRYHNMVTDESKHKEFSHFVALQLLPEKYPGTFWQRNLSDLMHSPLEATPTSVISVPFPNVLPSPPLTSYPKQVSHGAVFSLEKHFAGSDDAFGTLLPIHLSGLLQSNQITTHLPLQERSCVKLHPVTSLPLSLTSVLRKSLAEKLMTLGIVSIIDTTNRWRSVYDKPPLPSLSPVMFNFHPVDSPDYTPKWDGKTTTPDQSTDETVTIILPEPSVVRYLIMDRPTAQQETTFRPVSTAIEIQKSRDDSRKVTHTGQSVSVAPTVQWAGEGGAIRLSRLETMVGSSEYPSSMLLHTSTSADVYMGESLDSLVLTHKNVALPLIPNNGFISLDGNPHDGQDDTLSLTNLPGTFYELKGVKYLYQSVVVPVSPYPITTNLSNQSDKASPQLDLPFAPVPPSASSSTIGLISVIKVVFHAPLSYSLLDHPASFVQKPELVSSQVKSGISIHRLHRAMIVGRVRVLGHRLNETRIPSARQRMDEMLTLGAYSDDEADRVEERLHLEEQIDNRPDVIEKKSEIMEHKTKVGAGMVNSSLIETTTKPDETASALLNALRTEISYIALNMNSEGQYLIWKLFSILKNRVSQASLISQLKQVPFVFARLSTDHPPPSSPPLPPPSNPKYSTTVECVECHTKPTDYQNCRFCSAVFCETCSNKRTITSQFLCEFFSTHERDLCRHCCQVIAQMTRLVRAFWNSYHDNITVRFRRKLVNPFSLWRYSQRHLQAHSISTIEHKTKLRHVSQYPTSSILFSSSQLTYTSPNPEPHLSSTLSSLLIGCDSGGWMCSNEDRLDLIIKLSEPAFLSHVKLRGRVEKIGSSLSLSSISLKITPLYTIPTPSQLDSLKHSPLSTQRTQESVIKSVSTTDITFEIPPTFSTLVHLSFASKSLDSFLFSHLILLGSVETASIPSDMLTASPNPTLENLDPLSGDELTKLLDGTYPLLSSSDRDSKESGLHQLLYSSLTHPVYSLLKTKTIIYPTSLSPVPRLQKRLFLDGVRAVAGIILKLNVPVVPFFVVPILHLTFYVSPPSTTPDLLSTFSTSTRVVPLALPRAPFEKYIFIPFDPRDTIRCTIVDVGILYGDAFANQSDNCTSSNILKEATLVTWWRS</sequence>
<protein>
    <submittedName>
        <fullName evidence="3">Polyphosphoinositide phosphatase</fullName>
    </submittedName>
</protein>
<feature type="region of interest" description="Disordered" evidence="1">
    <location>
        <begin position="208"/>
        <end position="292"/>
    </location>
</feature>
<name>A0ABQ9XT72_9EUKA</name>
<dbReference type="PROSITE" id="PS50275">
    <property type="entry name" value="SAC"/>
    <property type="match status" value="1"/>
</dbReference>